<keyword evidence="1" id="KW-0175">Coiled coil</keyword>
<gene>
    <name evidence="2" type="ORF">NCTC10794_00033</name>
</gene>
<evidence type="ECO:0000313" key="3">
    <source>
        <dbReference type="Proteomes" id="UP000254867"/>
    </source>
</evidence>
<reference evidence="2 3" key="1">
    <citation type="submission" date="2018-06" db="EMBL/GenBank/DDBJ databases">
        <authorList>
            <consortium name="Pathogen Informatics"/>
            <person name="Doyle S."/>
        </authorList>
    </citation>
    <scope>NUCLEOTIDE SEQUENCE [LARGE SCALE GENOMIC DNA]</scope>
    <source>
        <strain evidence="2 3">NCTC10794</strain>
    </source>
</reference>
<name>A0A377HZA3_HAEPH</name>
<sequence>MKLYKEFYTLDDTLKIINIELQTDFNQSDLLEFWLLDYFDLFLRFKSVINDEAKFWDGEEIKVNFDLIKDELHKLDFDDETIEQEEIDVIGMYSDFEDTSIEYIKTKQGNIDLIACNWMIVNKSTAEIKEDGIYIGSLSIGHDNKIINEYVPFLFSNIYITQKLPYSRFRVIKGDILVLIDILKRNAGLISEELQNPENENQHLKTRNTQLEQEITRLQAENEQLRAMQAVDNGGNVAMLSEYEGELPPKTDADKLADFIELVFNPDLLDNGKIPTYSRLHTKLTAKYRDRKITAKNTIKKYLNQF</sequence>
<protein>
    <submittedName>
        <fullName evidence="2">Uncharacterized protein</fullName>
    </submittedName>
</protein>
<dbReference type="RefSeq" id="WP_119221750.1">
    <property type="nucleotide sequence ID" value="NZ_UGHH01000002.1"/>
</dbReference>
<dbReference type="AlphaFoldDB" id="A0A377HZA3"/>
<feature type="coiled-coil region" evidence="1">
    <location>
        <begin position="194"/>
        <end position="231"/>
    </location>
</feature>
<organism evidence="2 3">
    <name type="scientific">Haemophilus parahaemolyticus</name>
    <dbReference type="NCBI Taxonomy" id="735"/>
    <lineage>
        <taxon>Bacteria</taxon>
        <taxon>Pseudomonadati</taxon>
        <taxon>Pseudomonadota</taxon>
        <taxon>Gammaproteobacteria</taxon>
        <taxon>Pasteurellales</taxon>
        <taxon>Pasteurellaceae</taxon>
        <taxon>Haemophilus</taxon>
    </lineage>
</organism>
<dbReference type="Proteomes" id="UP000254867">
    <property type="component" value="Unassembled WGS sequence"/>
</dbReference>
<dbReference type="EMBL" id="UGHH01000002">
    <property type="protein sequence ID" value="STO63040.1"/>
    <property type="molecule type" value="Genomic_DNA"/>
</dbReference>
<evidence type="ECO:0000256" key="1">
    <source>
        <dbReference type="SAM" id="Coils"/>
    </source>
</evidence>
<evidence type="ECO:0000313" key="2">
    <source>
        <dbReference type="EMBL" id="STO63040.1"/>
    </source>
</evidence>
<proteinExistence type="predicted"/>
<accession>A0A377HZA3</accession>